<evidence type="ECO:0000313" key="4">
    <source>
        <dbReference type="Proteomes" id="UP000559256"/>
    </source>
</evidence>
<evidence type="ECO:0000256" key="1">
    <source>
        <dbReference type="SAM" id="SignalP"/>
    </source>
</evidence>
<accession>A0A8H5FWM0</accession>
<gene>
    <name evidence="3" type="ORF">D9758_013499</name>
</gene>
<comment type="caution">
    <text evidence="3">The sequence shown here is derived from an EMBL/GenBank/DDBJ whole genome shotgun (WGS) entry which is preliminary data.</text>
</comment>
<dbReference type="Proteomes" id="UP000559256">
    <property type="component" value="Unassembled WGS sequence"/>
</dbReference>
<keyword evidence="4" id="KW-1185">Reference proteome</keyword>
<dbReference type="EMBL" id="JAACJM010000070">
    <property type="protein sequence ID" value="KAF5351432.1"/>
    <property type="molecule type" value="Genomic_DNA"/>
</dbReference>
<feature type="domain" description="CxC5 like cysteine cluster associated with KDZ" evidence="2">
    <location>
        <begin position="89"/>
        <end position="206"/>
    </location>
</feature>
<protein>
    <recommendedName>
        <fullName evidence="2">CxC5 like cysteine cluster associated with KDZ domain-containing protein</fullName>
    </recommendedName>
</protein>
<feature type="chain" id="PRO_5034060118" description="CxC5 like cysteine cluster associated with KDZ domain-containing protein" evidence="1">
    <location>
        <begin position="17"/>
        <end position="221"/>
    </location>
</feature>
<name>A0A8H5FWM0_9AGAR</name>
<reference evidence="3 4" key="1">
    <citation type="journal article" date="2020" name="ISME J.">
        <title>Uncovering the hidden diversity of litter-decomposition mechanisms in mushroom-forming fungi.</title>
        <authorList>
            <person name="Floudas D."/>
            <person name="Bentzer J."/>
            <person name="Ahren D."/>
            <person name="Johansson T."/>
            <person name="Persson P."/>
            <person name="Tunlid A."/>
        </authorList>
    </citation>
    <scope>NUCLEOTIDE SEQUENCE [LARGE SCALE GENOMIC DNA]</scope>
    <source>
        <strain evidence="3 4">CBS 291.85</strain>
    </source>
</reference>
<sequence>MMLVAFFLLAAQVTQERSTAPTDRAPDLLPDYMVAFLGSACDMQAEDVHSCWEGLGEEVWGADASTGTFQWSQQLYSTIGHAHGLASSRPLWPPVSSCINPQCTALSTQRLHHVEPQEAILYTLSDGPITTMSFRLRCRVCSVSYHHDYYVKNSSTRYYYNGHFSDVLQIGKHQFAEVGLIKLWTYNMNIAWMSASNFANTYTLSHDFSKYHASGIVAGAG</sequence>
<feature type="signal peptide" evidence="1">
    <location>
        <begin position="1"/>
        <end position="16"/>
    </location>
</feature>
<organism evidence="3 4">
    <name type="scientific">Tetrapyrgos nigripes</name>
    <dbReference type="NCBI Taxonomy" id="182062"/>
    <lineage>
        <taxon>Eukaryota</taxon>
        <taxon>Fungi</taxon>
        <taxon>Dikarya</taxon>
        <taxon>Basidiomycota</taxon>
        <taxon>Agaricomycotina</taxon>
        <taxon>Agaricomycetes</taxon>
        <taxon>Agaricomycetidae</taxon>
        <taxon>Agaricales</taxon>
        <taxon>Marasmiineae</taxon>
        <taxon>Marasmiaceae</taxon>
        <taxon>Tetrapyrgos</taxon>
    </lineage>
</organism>
<evidence type="ECO:0000259" key="2">
    <source>
        <dbReference type="Pfam" id="PF18718"/>
    </source>
</evidence>
<keyword evidence="1" id="KW-0732">Signal</keyword>
<proteinExistence type="predicted"/>
<dbReference type="InterPro" id="IPR041539">
    <property type="entry name" value="CxC5"/>
</dbReference>
<dbReference type="Pfam" id="PF18718">
    <property type="entry name" value="CxC5"/>
    <property type="match status" value="1"/>
</dbReference>
<dbReference type="OrthoDB" id="3055037at2759"/>
<evidence type="ECO:0000313" key="3">
    <source>
        <dbReference type="EMBL" id="KAF5351432.1"/>
    </source>
</evidence>
<dbReference type="AlphaFoldDB" id="A0A8H5FWM0"/>